<gene>
    <name evidence="2" type="ORF">MBAV_003493</name>
</gene>
<organism evidence="2 3">
    <name type="scientific">Candidatus Magnetobacterium bavaricum</name>
    <dbReference type="NCBI Taxonomy" id="29290"/>
    <lineage>
        <taxon>Bacteria</taxon>
        <taxon>Pseudomonadati</taxon>
        <taxon>Nitrospirota</taxon>
        <taxon>Thermodesulfovibrionia</taxon>
        <taxon>Thermodesulfovibrionales</taxon>
        <taxon>Candidatus Magnetobacteriaceae</taxon>
        <taxon>Candidatus Magnetobacterium</taxon>
    </lineage>
</organism>
<protein>
    <submittedName>
        <fullName evidence="2">Aminoglycoside phosphotransferase domain protein</fullName>
    </submittedName>
</protein>
<accession>A0A0F3GUH0</accession>
<comment type="caution">
    <text evidence="2">The sequence shown here is derived from an EMBL/GenBank/DDBJ whole genome shotgun (WGS) entry which is preliminary data.</text>
</comment>
<keyword evidence="2" id="KW-0808">Transferase</keyword>
<reference evidence="2 3" key="1">
    <citation type="submission" date="2015-02" db="EMBL/GenBank/DDBJ databases">
        <title>Single-cell genomics of uncultivated deep-branching MTB reveals a conserved set of magnetosome genes.</title>
        <authorList>
            <person name="Kolinko S."/>
            <person name="Richter M."/>
            <person name="Glockner F.O."/>
            <person name="Brachmann A."/>
            <person name="Schuler D."/>
        </authorList>
    </citation>
    <scope>NUCLEOTIDE SEQUENCE [LARGE SCALE GENOMIC DNA]</scope>
    <source>
        <strain evidence="2">TM-1</strain>
    </source>
</reference>
<evidence type="ECO:0000313" key="2">
    <source>
        <dbReference type="EMBL" id="KJU84313.1"/>
    </source>
</evidence>
<sequence>MITKNEKRILVIENDKGWFEYFKRIIAEHFGEKRDIQIFGLKDIKDSATDKNFFDNVSYCLVDLELGPAYDKGCNDTDGLDIVLPKIREIAPWIPTACISILLRGNTSILIERLSVSDFDGLYPKQFIIHPENKKIHPDFNIDAWNGFLRNLSIKRVAAMTGRSTVEINDLLKKADEIDLTMSDKIKNLVNGIEDELFKEGIALLGLDGSVLSIDEMEGGFSDINVSIVKVYGVDNKNMKTHSRWIMKWGRDISKIANEIEAHKLMLRKGINRSLQVPLLHHNVVVWKGIGYIAYVFEDNAKTALELINDKGLKQLTKHIKKVANSLYSNMNIYTFSPREELKKWTGFDESRIDIIASDLLSKTFELSAALIHGDLHLRNILIKDNMPTLIDFARSDYGPIAVDIAKLTVDILVFYDKSELDKISFLDWEALIKTSLSGILKVYESYLKEKDDRKFFDLALKAYALKYTTYDDVSKERKAILEKLVRNQR</sequence>
<dbReference type="EMBL" id="LACI01001534">
    <property type="protein sequence ID" value="KJU84313.1"/>
    <property type="molecule type" value="Genomic_DNA"/>
</dbReference>
<dbReference type="InterPro" id="IPR011009">
    <property type="entry name" value="Kinase-like_dom_sf"/>
</dbReference>
<dbReference type="SUPFAM" id="SSF56112">
    <property type="entry name" value="Protein kinase-like (PK-like)"/>
    <property type="match status" value="1"/>
</dbReference>
<keyword evidence="3" id="KW-1185">Reference proteome</keyword>
<name>A0A0F3GUH0_9BACT</name>
<dbReference type="Pfam" id="PF19974">
    <property type="entry name" value="TCAD9"/>
    <property type="match status" value="1"/>
</dbReference>
<dbReference type="Gene3D" id="3.90.1200.10">
    <property type="match status" value="1"/>
</dbReference>
<dbReference type="GO" id="GO:0016740">
    <property type="term" value="F:transferase activity"/>
    <property type="evidence" value="ECO:0007669"/>
    <property type="project" value="UniProtKB-KW"/>
</dbReference>
<feature type="domain" description="Ternary complex associated" evidence="1">
    <location>
        <begin position="366"/>
        <end position="415"/>
    </location>
</feature>
<evidence type="ECO:0000259" key="1">
    <source>
        <dbReference type="Pfam" id="PF19974"/>
    </source>
</evidence>
<dbReference type="Proteomes" id="UP000033423">
    <property type="component" value="Unassembled WGS sequence"/>
</dbReference>
<proteinExistence type="predicted"/>
<dbReference type="InterPro" id="IPR045544">
    <property type="entry name" value="TCAD9"/>
</dbReference>
<evidence type="ECO:0000313" key="3">
    <source>
        <dbReference type="Proteomes" id="UP000033423"/>
    </source>
</evidence>
<dbReference type="AlphaFoldDB" id="A0A0F3GUH0"/>